<dbReference type="AlphaFoldDB" id="A0A222WRY9"/>
<proteinExistence type="predicted"/>
<feature type="transmembrane region" description="Helical" evidence="1">
    <location>
        <begin position="66"/>
        <end position="84"/>
    </location>
</feature>
<evidence type="ECO:0000313" key="2">
    <source>
        <dbReference type="EMBL" id="ASR48453.1"/>
    </source>
</evidence>
<keyword evidence="1" id="KW-0472">Membrane</keyword>
<evidence type="ECO:0000313" key="3">
    <source>
        <dbReference type="Proteomes" id="UP000214666"/>
    </source>
</evidence>
<dbReference type="RefSeq" id="WP_007429489.1">
    <property type="nucleotide sequence ID" value="NZ_CP020028.1"/>
</dbReference>
<feature type="transmembrane region" description="Helical" evidence="1">
    <location>
        <begin position="23"/>
        <end position="46"/>
    </location>
</feature>
<keyword evidence="1" id="KW-0812">Transmembrane</keyword>
<reference evidence="2 3" key="1">
    <citation type="submission" date="2017-03" db="EMBL/GenBank/DDBJ databases">
        <title>Complete genome sequence of Paenibacillus Kribbensis producing bioflocculants.</title>
        <authorList>
            <person name="Lee H.-G."/>
            <person name="Oh H.-M."/>
        </authorList>
    </citation>
    <scope>NUCLEOTIDE SEQUENCE [LARGE SCALE GENOMIC DNA]</scope>
    <source>
        <strain evidence="2 3">AM49</strain>
    </source>
</reference>
<protein>
    <submittedName>
        <fullName evidence="2">Uncharacterized protein</fullName>
    </submittedName>
</protein>
<dbReference type="EMBL" id="CP020028">
    <property type="protein sequence ID" value="ASR48453.1"/>
    <property type="molecule type" value="Genomic_DNA"/>
</dbReference>
<keyword evidence="1" id="KW-1133">Transmembrane helix</keyword>
<feature type="transmembrane region" description="Helical" evidence="1">
    <location>
        <begin position="132"/>
        <end position="151"/>
    </location>
</feature>
<dbReference type="KEGG" id="pkb:B4V02_17995"/>
<accession>A0A222WRY9</accession>
<dbReference type="OrthoDB" id="2659766at2"/>
<feature type="transmembrane region" description="Helical" evidence="1">
    <location>
        <begin position="163"/>
        <end position="184"/>
    </location>
</feature>
<keyword evidence="3" id="KW-1185">Reference proteome</keyword>
<gene>
    <name evidence="2" type="ORF">B4V02_17995</name>
</gene>
<sequence length="185" mass="20529">MSDLYTKKEVEEYVTNTALERPLGVSIAAILLIFNGALLMVTQLLILNELNEASTLIGICRGMFQGFIALLGLAGTTAGVGMLFGKKWAWWLAVFYFTYETMYYACAILFIPDVSPILGGVQLSPALYYVKYGMRIIWNLAFTLFMCQGKVPGFFQTDEVNKWRACIALLLINGVLVGIGWGLLN</sequence>
<organism evidence="2 3">
    <name type="scientific">Paenibacillus kribbensis</name>
    <dbReference type="NCBI Taxonomy" id="172713"/>
    <lineage>
        <taxon>Bacteria</taxon>
        <taxon>Bacillati</taxon>
        <taxon>Bacillota</taxon>
        <taxon>Bacilli</taxon>
        <taxon>Bacillales</taxon>
        <taxon>Paenibacillaceae</taxon>
        <taxon>Paenibacillus</taxon>
    </lineage>
</organism>
<name>A0A222WRY9_9BACL</name>
<dbReference type="Proteomes" id="UP000214666">
    <property type="component" value="Chromosome"/>
</dbReference>
<feature type="transmembrane region" description="Helical" evidence="1">
    <location>
        <begin position="91"/>
        <end position="112"/>
    </location>
</feature>
<evidence type="ECO:0000256" key="1">
    <source>
        <dbReference type="SAM" id="Phobius"/>
    </source>
</evidence>